<evidence type="ECO:0000313" key="3">
    <source>
        <dbReference type="Proteomes" id="UP000398389"/>
    </source>
</evidence>
<feature type="compositionally biased region" description="Basic residues" evidence="1">
    <location>
        <begin position="22"/>
        <end position="32"/>
    </location>
</feature>
<accession>A0A5E8B6D0</accession>
<feature type="compositionally biased region" description="Low complexity" evidence="1">
    <location>
        <begin position="67"/>
        <end position="76"/>
    </location>
</feature>
<dbReference type="GeneID" id="43580337"/>
<dbReference type="Proteomes" id="UP000398389">
    <property type="component" value="Unassembled WGS sequence"/>
</dbReference>
<protein>
    <submittedName>
        <fullName evidence="2">Uncharacterized protein</fullName>
    </submittedName>
</protein>
<evidence type="ECO:0000256" key="1">
    <source>
        <dbReference type="SAM" id="MobiDB-lite"/>
    </source>
</evidence>
<evidence type="ECO:0000313" key="2">
    <source>
        <dbReference type="EMBL" id="VVT47045.1"/>
    </source>
</evidence>
<organism evidence="2 3">
    <name type="scientific">Magnusiomyces paraingens</name>
    <dbReference type="NCBI Taxonomy" id="2606893"/>
    <lineage>
        <taxon>Eukaryota</taxon>
        <taxon>Fungi</taxon>
        <taxon>Dikarya</taxon>
        <taxon>Ascomycota</taxon>
        <taxon>Saccharomycotina</taxon>
        <taxon>Dipodascomycetes</taxon>
        <taxon>Dipodascales</taxon>
        <taxon>Dipodascaceae</taxon>
        <taxon>Magnusiomyces</taxon>
    </lineage>
</organism>
<reference evidence="2 3" key="1">
    <citation type="submission" date="2019-09" db="EMBL/GenBank/DDBJ databases">
        <authorList>
            <person name="Brejova B."/>
        </authorList>
    </citation>
    <scope>NUCLEOTIDE SEQUENCE [LARGE SCALE GENOMIC DNA]</scope>
</reference>
<dbReference type="AlphaFoldDB" id="A0A5E8B6D0"/>
<proteinExistence type="predicted"/>
<sequence>MSWSPKTRLECVPEDSIMVPKPKSRTTKHKRTKPESELAPPTLCFKSSYPRRDVSSYQALLKEPNATSSTTNSTNNHNHDEKNLQQQQQKVLMSSQREQESSVVDIGELIEADIDDDDMIVFATFLNTLDTRDMVLRANSLINHSRKQSGKHVRRKSQ</sequence>
<dbReference type="EMBL" id="CABVLU010000001">
    <property type="protein sequence ID" value="VVT47045.1"/>
    <property type="molecule type" value="Genomic_DNA"/>
</dbReference>
<feature type="region of interest" description="Disordered" evidence="1">
    <location>
        <begin position="1"/>
        <end position="102"/>
    </location>
</feature>
<dbReference type="RefSeq" id="XP_031852128.1">
    <property type="nucleotide sequence ID" value="XM_031996237.1"/>
</dbReference>
<name>A0A5E8B6D0_9ASCO</name>
<gene>
    <name evidence="2" type="ORF">SAPINGB_P001516</name>
</gene>
<keyword evidence="3" id="KW-1185">Reference proteome</keyword>